<evidence type="ECO:0000256" key="2">
    <source>
        <dbReference type="ARBA" id="ARBA00007494"/>
    </source>
</evidence>
<comment type="subcellular location">
    <subcellularLocation>
        <location evidence="1">Nucleus</location>
    </subcellularLocation>
</comment>
<dbReference type="HOGENOM" id="CLU_005316_4_2_1"/>
<evidence type="ECO:0000259" key="12">
    <source>
        <dbReference type="PROSITE" id="PS51686"/>
    </source>
</evidence>
<evidence type="ECO:0000256" key="6">
    <source>
        <dbReference type="ARBA" id="ARBA00022691"/>
    </source>
</evidence>
<evidence type="ECO:0000256" key="7">
    <source>
        <dbReference type="ARBA" id="ARBA00022694"/>
    </source>
</evidence>
<feature type="compositionally biased region" description="Low complexity" evidence="11">
    <location>
        <begin position="204"/>
        <end position="228"/>
    </location>
</feature>
<feature type="compositionally biased region" description="Acidic residues" evidence="11">
    <location>
        <begin position="833"/>
        <end position="857"/>
    </location>
</feature>
<dbReference type="GO" id="GO:0030488">
    <property type="term" value="P:tRNA methylation"/>
    <property type="evidence" value="ECO:0007669"/>
    <property type="project" value="TreeGrafter"/>
</dbReference>
<feature type="region of interest" description="Disordered" evidence="11">
    <location>
        <begin position="187"/>
        <end position="232"/>
    </location>
</feature>
<dbReference type="PROSITE" id="PS01153">
    <property type="entry name" value="NOL1_NOP2_SUN"/>
    <property type="match status" value="1"/>
</dbReference>
<protein>
    <recommendedName>
        <fullName evidence="12">SAM-dependent MTase RsmB/NOP-type domain-containing protein</fullName>
    </recommendedName>
</protein>
<feature type="binding site" evidence="10">
    <location>
        <position position="242"/>
    </location>
    <ligand>
        <name>S-adenosyl-L-methionine</name>
        <dbReference type="ChEBI" id="CHEBI:59789"/>
    </ligand>
</feature>
<organism evidence="13 14">
    <name type="scientific">Jaapia argillacea MUCL 33604</name>
    <dbReference type="NCBI Taxonomy" id="933084"/>
    <lineage>
        <taxon>Eukaryota</taxon>
        <taxon>Fungi</taxon>
        <taxon>Dikarya</taxon>
        <taxon>Basidiomycota</taxon>
        <taxon>Agaricomycotina</taxon>
        <taxon>Agaricomycetes</taxon>
        <taxon>Agaricomycetidae</taxon>
        <taxon>Jaapiales</taxon>
        <taxon>Jaapiaceae</taxon>
        <taxon>Jaapia</taxon>
    </lineage>
</organism>
<reference evidence="14" key="1">
    <citation type="journal article" date="2014" name="Proc. Natl. Acad. Sci. U.S.A.">
        <title>Extensive sampling of basidiomycete genomes demonstrates inadequacy of the white-rot/brown-rot paradigm for wood decay fungi.</title>
        <authorList>
            <person name="Riley R."/>
            <person name="Salamov A.A."/>
            <person name="Brown D.W."/>
            <person name="Nagy L.G."/>
            <person name="Floudas D."/>
            <person name="Held B.W."/>
            <person name="Levasseur A."/>
            <person name="Lombard V."/>
            <person name="Morin E."/>
            <person name="Otillar R."/>
            <person name="Lindquist E.A."/>
            <person name="Sun H."/>
            <person name="LaButti K.M."/>
            <person name="Schmutz J."/>
            <person name="Jabbour D."/>
            <person name="Luo H."/>
            <person name="Baker S.E."/>
            <person name="Pisabarro A.G."/>
            <person name="Walton J.D."/>
            <person name="Blanchette R.A."/>
            <person name="Henrissat B."/>
            <person name="Martin F."/>
            <person name="Cullen D."/>
            <person name="Hibbett D.S."/>
            <person name="Grigoriev I.V."/>
        </authorList>
    </citation>
    <scope>NUCLEOTIDE SEQUENCE [LARGE SCALE GENOMIC DNA]</scope>
    <source>
        <strain evidence="14">MUCL 33604</strain>
    </source>
</reference>
<keyword evidence="14" id="KW-1185">Reference proteome</keyword>
<dbReference type="InterPro" id="IPR023267">
    <property type="entry name" value="RCMT"/>
</dbReference>
<name>A0A067PZJ6_9AGAM</name>
<dbReference type="InterPro" id="IPR057285">
    <property type="entry name" value="Pre-PUA_NSUN2"/>
</dbReference>
<dbReference type="InterPro" id="IPR029063">
    <property type="entry name" value="SAM-dependent_MTases_sf"/>
</dbReference>
<dbReference type="PROSITE" id="PS51686">
    <property type="entry name" value="SAM_MT_RSMB_NOP"/>
    <property type="match status" value="1"/>
</dbReference>
<evidence type="ECO:0000256" key="11">
    <source>
        <dbReference type="SAM" id="MobiDB-lite"/>
    </source>
</evidence>
<feature type="binding site" evidence="10">
    <location>
        <begin position="171"/>
        <end position="177"/>
    </location>
    <ligand>
        <name>S-adenosyl-L-methionine</name>
        <dbReference type="ChEBI" id="CHEBI:59789"/>
    </ligand>
</feature>
<dbReference type="Proteomes" id="UP000027265">
    <property type="component" value="Unassembled WGS sequence"/>
</dbReference>
<evidence type="ECO:0000313" key="14">
    <source>
        <dbReference type="Proteomes" id="UP000027265"/>
    </source>
</evidence>
<dbReference type="Pfam" id="PF25378">
    <property type="entry name" value="PUA_NSUN2"/>
    <property type="match status" value="1"/>
</dbReference>
<dbReference type="AlphaFoldDB" id="A0A067PZJ6"/>
<dbReference type="InParanoid" id="A0A067PZJ6"/>
<dbReference type="STRING" id="933084.A0A067PZJ6"/>
<proteinExistence type="inferred from homology"/>
<dbReference type="InterPro" id="IPR001678">
    <property type="entry name" value="MeTrfase_RsmB-F_NOP2_dom"/>
</dbReference>
<dbReference type="PRINTS" id="PR02008">
    <property type="entry name" value="RCMTFAMILY"/>
</dbReference>
<sequence length="857" mass="93566">MARKKGRGGPGRKPRNGANVDSAPISKDEMHNEKFEAYYKMQGILPEDEWDQFLQAFREPLPTTFRVAGCRQTATVLNDLIKNTYAAQLNNVHVEGEKVQPPTQIPWYPEGLAWQFNVPKKVIRKEQDFKRFHSFLVFETDVGNISRQESVSMVPPLFLDVKPHHLVLDMCAAPGSKTAQLLEAIHSSPHLPNPTSTPTITECPSHLSSSLPDSSASNPPSSTTPSSSEELTFPTGLLIANDSDHKRTHMLIHQSARLPSPVLVVTNLDASIFPFVRIPADLGRVNTEGDGGEKDGGSGGETTKTKTKMIPLHFDRILCDVPCSGDGTLRKNMGIWKKWSCADGNGLHSLQLRILQRAMRMLKPGGRIVYSTCSMNPAENEAVVGAALRSIPGFKLIDTTPHLPLLLRRPGLTTWIPALSIPNPTSTDKKERSIKFFPTYASYSEWFESDGGGKGGGRGKALESLWPMSGDVGLERCMRIYPHLQDTGGFFVAVLEKELAKPVEPKKRQASGIPAPKAKKPKLEQEEEGGEDDMVEDDVEEAVVPDPNPHTESNTPTPAPGSESNKGGKQQKGKGNGGGKGKGKGRREELDETGGDFNENPYIYLAADDPVVQTCIKKLHLTPSFPSSNLFVRNPTGQPARSLYLTNEIVKSILQNNDYERLRITSAGTRVFIKQQGDGGVSKLKAAEAAEEEGNTTGRFRILSEGLPLVLPFVEKESVVEGDMQTLRCLLEVYHPLLERCGERFRNELGGRPSGNHVVRFPKDGDTLTHDLLVPIWKSNVSLSLMIDKKAKSALSLRVLGEDVTVAGKVAAEAASKGRRGGAPVDGDTVVAEPEDDEAVDAGEVDENAEDVDDVME</sequence>
<feature type="compositionally biased region" description="Basic residues" evidence="11">
    <location>
        <begin position="1"/>
        <end position="15"/>
    </location>
</feature>
<dbReference type="PRINTS" id="PR02011">
    <property type="entry name" value="RCMTNCL1"/>
</dbReference>
<dbReference type="PANTHER" id="PTHR22808">
    <property type="entry name" value="NCL1 YEAST -RELATED NOL1/NOP2/FMU SUN DOMAIN-CONTAINING"/>
    <property type="match status" value="1"/>
</dbReference>
<keyword evidence="7" id="KW-0819">tRNA processing</keyword>
<keyword evidence="6 10" id="KW-0949">S-adenosyl-L-methionine</keyword>
<dbReference type="InterPro" id="IPR023270">
    <property type="entry name" value="RCMT_NCL1"/>
</dbReference>
<keyword evidence="8 10" id="KW-0694">RNA-binding</keyword>
<feature type="binding site" evidence="10">
    <location>
        <position position="269"/>
    </location>
    <ligand>
        <name>S-adenosyl-L-methionine</name>
        <dbReference type="ChEBI" id="CHEBI:59789"/>
    </ligand>
</feature>
<accession>A0A067PZJ6</accession>
<feature type="region of interest" description="Disordered" evidence="11">
    <location>
        <begin position="502"/>
        <end position="597"/>
    </location>
</feature>
<evidence type="ECO:0000256" key="8">
    <source>
        <dbReference type="ARBA" id="ARBA00022884"/>
    </source>
</evidence>
<dbReference type="Pfam" id="PF01189">
    <property type="entry name" value="Methyltr_RsmB-F"/>
    <property type="match status" value="1"/>
</dbReference>
<keyword evidence="9" id="KW-0539">Nucleus</keyword>
<dbReference type="InterPro" id="IPR018314">
    <property type="entry name" value="RsmB/NOL1/NOP2-like_CS"/>
</dbReference>
<dbReference type="Pfam" id="PF25376">
    <property type="entry name" value="Pre-PUA_NSUN2"/>
    <property type="match status" value="1"/>
</dbReference>
<dbReference type="GO" id="GO:0005737">
    <property type="term" value="C:cytoplasm"/>
    <property type="evidence" value="ECO:0007669"/>
    <property type="project" value="TreeGrafter"/>
</dbReference>
<dbReference type="FunCoup" id="A0A067PZJ6">
    <property type="interactions" value="953"/>
</dbReference>
<dbReference type="PANTHER" id="PTHR22808:SF1">
    <property type="entry name" value="RNA CYTOSINE-C(5)-METHYLTRANSFERASE NSUN2-RELATED"/>
    <property type="match status" value="1"/>
</dbReference>
<keyword evidence="3" id="KW-0820">tRNA-binding</keyword>
<evidence type="ECO:0000313" key="13">
    <source>
        <dbReference type="EMBL" id="KDQ60243.1"/>
    </source>
</evidence>
<evidence type="ECO:0000256" key="1">
    <source>
        <dbReference type="ARBA" id="ARBA00004123"/>
    </source>
</evidence>
<comment type="similarity">
    <text evidence="2 10">Belongs to the class I-like SAM-binding methyltransferase superfamily. RsmB/NOP family.</text>
</comment>
<keyword evidence="5 10" id="KW-0808">Transferase</keyword>
<keyword evidence="4 10" id="KW-0489">Methyltransferase</keyword>
<dbReference type="SUPFAM" id="SSF53335">
    <property type="entry name" value="S-adenosyl-L-methionine-dependent methyltransferases"/>
    <property type="match status" value="1"/>
</dbReference>
<feature type="domain" description="SAM-dependent MTase RsmB/NOP-type" evidence="12">
    <location>
        <begin position="53"/>
        <end position="498"/>
    </location>
</feature>
<evidence type="ECO:0000256" key="3">
    <source>
        <dbReference type="ARBA" id="ARBA00022555"/>
    </source>
</evidence>
<dbReference type="GO" id="GO:0000049">
    <property type="term" value="F:tRNA binding"/>
    <property type="evidence" value="ECO:0007669"/>
    <property type="project" value="UniProtKB-KW"/>
</dbReference>
<dbReference type="OrthoDB" id="6093671at2759"/>
<evidence type="ECO:0000256" key="5">
    <source>
        <dbReference type="ARBA" id="ARBA00022679"/>
    </source>
</evidence>
<evidence type="ECO:0000256" key="9">
    <source>
        <dbReference type="ARBA" id="ARBA00023242"/>
    </source>
</evidence>
<dbReference type="InterPro" id="IPR049560">
    <property type="entry name" value="MeTrfase_RsmB-F_NOP2_cat"/>
</dbReference>
<dbReference type="GO" id="GO:0016428">
    <property type="term" value="F:tRNA (cytidine-5-)-methyltransferase activity"/>
    <property type="evidence" value="ECO:0007669"/>
    <property type="project" value="InterPro"/>
</dbReference>
<feature type="compositionally biased region" description="Polar residues" evidence="11">
    <location>
        <begin position="193"/>
        <end position="202"/>
    </location>
</feature>
<evidence type="ECO:0000256" key="4">
    <source>
        <dbReference type="ARBA" id="ARBA00022603"/>
    </source>
</evidence>
<feature type="region of interest" description="Disordered" evidence="11">
    <location>
        <begin position="284"/>
        <end position="305"/>
    </location>
</feature>
<feature type="active site" description="Nucleophile" evidence="10">
    <location>
        <position position="373"/>
    </location>
</feature>
<feature type="region of interest" description="Disordered" evidence="11">
    <location>
        <begin position="1"/>
        <end position="27"/>
    </location>
</feature>
<evidence type="ECO:0000256" key="10">
    <source>
        <dbReference type="PROSITE-ProRule" id="PRU01023"/>
    </source>
</evidence>
<gene>
    <name evidence="13" type="ORF">JAAARDRAFT_205232</name>
</gene>
<dbReference type="GO" id="GO:0005634">
    <property type="term" value="C:nucleus"/>
    <property type="evidence" value="ECO:0007669"/>
    <property type="project" value="UniProtKB-SubCell"/>
</dbReference>
<feature type="binding site" evidence="10">
    <location>
        <position position="320"/>
    </location>
    <ligand>
        <name>S-adenosyl-L-methionine</name>
        <dbReference type="ChEBI" id="CHEBI:59789"/>
    </ligand>
</feature>
<dbReference type="InterPro" id="IPR057286">
    <property type="entry name" value="PUA_NSUN2"/>
</dbReference>
<feature type="compositionally biased region" description="Acidic residues" evidence="11">
    <location>
        <begin position="525"/>
        <end position="543"/>
    </location>
</feature>
<dbReference type="EMBL" id="KL197714">
    <property type="protein sequence ID" value="KDQ60243.1"/>
    <property type="molecule type" value="Genomic_DNA"/>
</dbReference>
<feature type="region of interest" description="Disordered" evidence="11">
    <location>
        <begin position="813"/>
        <end position="857"/>
    </location>
</feature>
<dbReference type="Gene3D" id="3.40.50.150">
    <property type="entry name" value="Vaccinia Virus protein VP39"/>
    <property type="match status" value="1"/>
</dbReference>